<feature type="chain" id="PRO_5012025066" evidence="6">
    <location>
        <begin position="25"/>
        <end position="502"/>
    </location>
</feature>
<dbReference type="Gene3D" id="1.25.40.390">
    <property type="match status" value="1"/>
</dbReference>
<keyword evidence="10" id="KW-1185">Reference proteome</keyword>
<evidence type="ECO:0000256" key="6">
    <source>
        <dbReference type="SAM" id="SignalP"/>
    </source>
</evidence>
<protein>
    <submittedName>
        <fullName evidence="9">Starch-binding associating with outer membrane</fullName>
    </submittedName>
</protein>
<evidence type="ECO:0000313" key="9">
    <source>
        <dbReference type="EMBL" id="SHG02011.1"/>
    </source>
</evidence>
<dbReference type="GO" id="GO:0009279">
    <property type="term" value="C:cell outer membrane"/>
    <property type="evidence" value="ECO:0007669"/>
    <property type="project" value="UniProtKB-SubCell"/>
</dbReference>
<name>A0A1M5GET1_9BACE</name>
<sequence>MKNKIRLSLLLGTALLMGSCSLNYDPISDYSELTFGNETGGTGNKYETKAEMQQQYDNIYKSIQNAQESWYMDMLVFAETHADNAYSGATDAELVSLESNKQDATNKNIERDWTSFLGYIVSANRVICNVDSVPDKTLTDAERKQWKAEASIWRAWVLFDMTRLWGEVPVVTQETPNITATNVKEMYPILFPARNSVEDVYKQIISDLQYGLQYAPKADATNKFKLTQSVAKTLLAKVYAEAPVRDYAKVIEYCESIKKDGFSLVANYSDLFSVNDTKTDVNYRNTSESIFEVIYPLGSGSWVTWMFGIDQCDPSSTYNWAKWITPSRDLIQAYENEGDNVRMNEAIVWAKPSWSIHYPSDHYPFMYKTRSRYNSILKFRLADVLLLEAEAYTAQGNLTAAADLVDQIRVRAKLAKLDASVKSSKDNMVNAVLKERRLELAFEGQRWFDLVRTGKVYEVMNTLNSRDSGRKKMATFTENSLLMPVPQTQIDSNPNLTQNKGY</sequence>
<comment type="subcellular location">
    <subcellularLocation>
        <location evidence="1">Cell outer membrane</location>
    </subcellularLocation>
</comment>
<proteinExistence type="inferred from homology"/>
<dbReference type="InterPro" id="IPR011990">
    <property type="entry name" value="TPR-like_helical_dom_sf"/>
</dbReference>
<evidence type="ECO:0000256" key="2">
    <source>
        <dbReference type="ARBA" id="ARBA00006275"/>
    </source>
</evidence>
<evidence type="ECO:0000256" key="4">
    <source>
        <dbReference type="ARBA" id="ARBA00023136"/>
    </source>
</evidence>
<evidence type="ECO:0000256" key="3">
    <source>
        <dbReference type="ARBA" id="ARBA00022729"/>
    </source>
</evidence>
<keyword evidence="4" id="KW-0472">Membrane</keyword>
<comment type="similarity">
    <text evidence="2">Belongs to the SusD family.</text>
</comment>
<evidence type="ECO:0000256" key="5">
    <source>
        <dbReference type="ARBA" id="ARBA00023237"/>
    </source>
</evidence>
<dbReference type="PROSITE" id="PS51257">
    <property type="entry name" value="PROKAR_LIPOPROTEIN"/>
    <property type="match status" value="1"/>
</dbReference>
<evidence type="ECO:0000313" key="10">
    <source>
        <dbReference type="Proteomes" id="UP000184509"/>
    </source>
</evidence>
<dbReference type="Pfam" id="PF07980">
    <property type="entry name" value="SusD_RagB"/>
    <property type="match status" value="1"/>
</dbReference>
<dbReference type="InterPro" id="IPR033985">
    <property type="entry name" value="SusD-like_N"/>
</dbReference>
<dbReference type="OrthoDB" id="617686at2"/>
<dbReference type="Pfam" id="PF14322">
    <property type="entry name" value="SusD-like_3"/>
    <property type="match status" value="1"/>
</dbReference>
<accession>A0A1M5GET1</accession>
<dbReference type="CDD" id="cd08977">
    <property type="entry name" value="SusD"/>
    <property type="match status" value="1"/>
</dbReference>
<dbReference type="Proteomes" id="UP000184509">
    <property type="component" value="Unassembled WGS sequence"/>
</dbReference>
<feature type="domain" description="SusD-like N-terminal" evidence="8">
    <location>
        <begin position="47"/>
        <end position="239"/>
    </location>
</feature>
<dbReference type="InterPro" id="IPR012944">
    <property type="entry name" value="SusD_RagB_dom"/>
</dbReference>
<gene>
    <name evidence="9" type="ORF">SAMN05444405_12037</name>
</gene>
<dbReference type="STRING" id="1297750.SAMN05444405_12037"/>
<keyword evidence="5" id="KW-0998">Cell outer membrane</keyword>
<dbReference type="EMBL" id="FQTV01000020">
    <property type="protein sequence ID" value="SHG02011.1"/>
    <property type="molecule type" value="Genomic_DNA"/>
</dbReference>
<dbReference type="SUPFAM" id="SSF48452">
    <property type="entry name" value="TPR-like"/>
    <property type="match status" value="1"/>
</dbReference>
<evidence type="ECO:0000259" key="8">
    <source>
        <dbReference type="Pfam" id="PF14322"/>
    </source>
</evidence>
<dbReference type="RefSeq" id="WP_073403816.1">
    <property type="nucleotide sequence ID" value="NZ_FQTV01000020.1"/>
</dbReference>
<feature type="signal peptide" evidence="6">
    <location>
        <begin position="1"/>
        <end position="24"/>
    </location>
</feature>
<evidence type="ECO:0000256" key="1">
    <source>
        <dbReference type="ARBA" id="ARBA00004442"/>
    </source>
</evidence>
<dbReference type="AlphaFoldDB" id="A0A1M5GET1"/>
<reference evidence="9 10" key="1">
    <citation type="submission" date="2016-11" db="EMBL/GenBank/DDBJ databases">
        <authorList>
            <person name="Jaros S."/>
            <person name="Januszkiewicz K."/>
            <person name="Wedrychowicz H."/>
        </authorList>
    </citation>
    <scope>NUCLEOTIDE SEQUENCE [LARGE SCALE GENOMIC DNA]</scope>
    <source>
        <strain evidence="9 10">DSM 26991</strain>
    </source>
</reference>
<evidence type="ECO:0000259" key="7">
    <source>
        <dbReference type="Pfam" id="PF07980"/>
    </source>
</evidence>
<feature type="domain" description="RagB/SusD" evidence="7">
    <location>
        <begin position="373"/>
        <end position="502"/>
    </location>
</feature>
<organism evidence="9 10">
    <name type="scientific">Bacteroides luti</name>
    <dbReference type="NCBI Taxonomy" id="1297750"/>
    <lineage>
        <taxon>Bacteria</taxon>
        <taxon>Pseudomonadati</taxon>
        <taxon>Bacteroidota</taxon>
        <taxon>Bacteroidia</taxon>
        <taxon>Bacteroidales</taxon>
        <taxon>Bacteroidaceae</taxon>
        <taxon>Bacteroides</taxon>
    </lineage>
</organism>
<keyword evidence="3 6" id="KW-0732">Signal</keyword>